<accession>A0A3B0Y2G4</accession>
<organism evidence="1">
    <name type="scientific">hydrothermal vent metagenome</name>
    <dbReference type="NCBI Taxonomy" id="652676"/>
    <lineage>
        <taxon>unclassified sequences</taxon>
        <taxon>metagenomes</taxon>
        <taxon>ecological metagenomes</taxon>
    </lineage>
</organism>
<evidence type="ECO:0000313" key="1">
    <source>
        <dbReference type="EMBL" id="VAW70623.1"/>
    </source>
</evidence>
<dbReference type="EMBL" id="UOFI01000201">
    <property type="protein sequence ID" value="VAW70623.1"/>
    <property type="molecule type" value="Genomic_DNA"/>
</dbReference>
<reference evidence="1" key="1">
    <citation type="submission" date="2018-06" db="EMBL/GenBank/DDBJ databases">
        <authorList>
            <person name="Zhirakovskaya E."/>
        </authorList>
    </citation>
    <scope>NUCLEOTIDE SEQUENCE</scope>
</reference>
<name>A0A3B0Y2G4_9ZZZZ</name>
<dbReference type="AlphaFoldDB" id="A0A3B0Y2G4"/>
<sequence>YEPKVDYLFGLASGISAGGVALDIPTNVVIASNSNNQQEKINFKLQAGIINSALEHATPEQLFNTDPAIHPMHLVQQKVYK</sequence>
<gene>
    <name evidence="1" type="ORF">MNBD_GAMMA09-376</name>
</gene>
<feature type="non-terminal residue" evidence="1">
    <location>
        <position position="1"/>
    </location>
</feature>
<proteinExistence type="predicted"/>
<protein>
    <submittedName>
        <fullName evidence="1">Uncharacterized protein</fullName>
    </submittedName>
</protein>